<gene>
    <name evidence="1" type="ORF">KSW80_14815</name>
</gene>
<dbReference type="AlphaFoldDB" id="A0AAW4NDY5"/>
<dbReference type="RefSeq" id="WP_153092635.1">
    <property type="nucleotide sequence ID" value="NZ_JAHOEK010000093.1"/>
</dbReference>
<reference evidence="1" key="1">
    <citation type="submission" date="2021-06" db="EMBL/GenBank/DDBJ databases">
        <title>Collection of gut derived symbiotic bacterial strains cultured from healthy donors.</title>
        <authorList>
            <person name="Lin H."/>
            <person name="Littmann E."/>
            <person name="Pamer E.G."/>
        </authorList>
    </citation>
    <scope>NUCLEOTIDE SEQUENCE</scope>
    <source>
        <strain evidence="1">MSK.21.60</strain>
    </source>
</reference>
<accession>A0AAW4NDY5</accession>
<evidence type="ECO:0000313" key="2">
    <source>
        <dbReference type="Proteomes" id="UP001196316"/>
    </source>
</evidence>
<proteinExistence type="predicted"/>
<comment type="caution">
    <text evidence="1">The sequence shown here is derived from an EMBL/GenBank/DDBJ whole genome shotgun (WGS) entry which is preliminary data.</text>
</comment>
<protein>
    <submittedName>
        <fullName evidence="1">Uncharacterized protein</fullName>
    </submittedName>
</protein>
<organism evidence="1 2">
    <name type="scientific">Segatella copri</name>
    <dbReference type="NCBI Taxonomy" id="165179"/>
    <lineage>
        <taxon>Bacteria</taxon>
        <taxon>Pseudomonadati</taxon>
        <taxon>Bacteroidota</taxon>
        <taxon>Bacteroidia</taxon>
        <taxon>Bacteroidales</taxon>
        <taxon>Prevotellaceae</taxon>
        <taxon>Segatella</taxon>
    </lineage>
</organism>
<name>A0AAW4NDY5_9BACT</name>
<evidence type="ECO:0000313" key="1">
    <source>
        <dbReference type="EMBL" id="MBV3409650.1"/>
    </source>
</evidence>
<dbReference type="EMBL" id="JAHOEP010000079">
    <property type="protein sequence ID" value="MBV3409650.1"/>
    <property type="molecule type" value="Genomic_DNA"/>
</dbReference>
<sequence>MVILSRSLDIYKNELARYFTSCLDSTFRLWLAEVRFAASLPAPVCTAFSS</sequence>
<dbReference type="Proteomes" id="UP001196316">
    <property type="component" value="Unassembled WGS sequence"/>
</dbReference>